<organism evidence="1 2">
    <name type="scientific">Penicillium hordei</name>
    <dbReference type="NCBI Taxonomy" id="40994"/>
    <lineage>
        <taxon>Eukaryota</taxon>
        <taxon>Fungi</taxon>
        <taxon>Dikarya</taxon>
        <taxon>Ascomycota</taxon>
        <taxon>Pezizomycotina</taxon>
        <taxon>Eurotiomycetes</taxon>
        <taxon>Eurotiomycetidae</taxon>
        <taxon>Eurotiales</taxon>
        <taxon>Aspergillaceae</taxon>
        <taxon>Penicillium</taxon>
    </lineage>
</organism>
<keyword evidence="2" id="KW-1185">Reference proteome</keyword>
<protein>
    <submittedName>
        <fullName evidence="1">Kinesin light chain</fullName>
    </submittedName>
</protein>
<gene>
    <name evidence="1" type="ORF">N7537_010455</name>
</gene>
<sequence length="62" mass="7011">MTLPTAIMWSHRSAKIWDHISIVDATQSLGILLRDQGTLNEAEQMFRWALAGYEKALGPEQL</sequence>
<dbReference type="EMBL" id="JAQJAE010000005">
    <property type="protein sequence ID" value="KAJ5593551.1"/>
    <property type="molecule type" value="Genomic_DNA"/>
</dbReference>
<dbReference type="AlphaFoldDB" id="A0AAD6GVP1"/>
<accession>A0AAD6GVP1</accession>
<reference evidence="1" key="1">
    <citation type="journal article" date="2023" name="IMA Fungus">
        <title>Comparative genomic study of the Penicillium genus elucidates a diverse pangenome and 15 lateral gene transfer events.</title>
        <authorList>
            <person name="Petersen C."/>
            <person name="Sorensen T."/>
            <person name="Nielsen M.R."/>
            <person name="Sondergaard T.E."/>
            <person name="Sorensen J.L."/>
            <person name="Fitzpatrick D.A."/>
            <person name="Frisvad J.C."/>
            <person name="Nielsen K.L."/>
        </authorList>
    </citation>
    <scope>NUCLEOTIDE SEQUENCE</scope>
    <source>
        <strain evidence="1">IBT 12815</strain>
    </source>
</reference>
<reference evidence="1" key="2">
    <citation type="submission" date="2023-01" db="EMBL/GenBank/DDBJ databases">
        <authorList>
            <person name="Petersen C."/>
        </authorList>
    </citation>
    <scope>NUCLEOTIDE SEQUENCE</scope>
    <source>
        <strain evidence="1">IBT 12815</strain>
    </source>
</reference>
<evidence type="ECO:0000313" key="1">
    <source>
        <dbReference type="EMBL" id="KAJ5593551.1"/>
    </source>
</evidence>
<evidence type="ECO:0000313" key="2">
    <source>
        <dbReference type="Proteomes" id="UP001213799"/>
    </source>
</evidence>
<proteinExistence type="predicted"/>
<dbReference type="Pfam" id="PF13374">
    <property type="entry name" value="TPR_10"/>
    <property type="match status" value="1"/>
</dbReference>
<dbReference type="RefSeq" id="XP_056750177.1">
    <property type="nucleotide sequence ID" value="XM_056901509.1"/>
</dbReference>
<comment type="caution">
    <text evidence="1">The sequence shown here is derived from an EMBL/GenBank/DDBJ whole genome shotgun (WGS) entry which is preliminary data.</text>
</comment>
<dbReference type="Gene3D" id="1.25.40.10">
    <property type="entry name" value="Tetratricopeptide repeat domain"/>
    <property type="match status" value="1"/>
</dbReference>
<dbReference type="InterPro" id="IPR011990">
    <property type="entry name" value="TPR-like_helical_dom_sf"/>
</dbReference>
<name>A0AAD6GVP1_9EURO</name>
<dbReference type="GeneID" id="81591751"/>
<dbReference type="Proteomes" id="UP001213799">
    <property type="component" value="Unassembled WGS sequence"/>
</dbReference>